<feature type="non-terminal residue" evidence="2">
    <location>
        <position position="20"/>
    </location>
</feature>
<name>K1S0E6_9ZZZZ</name>
<evidence type="ECO:0000256" key="1">
    <source>
        <dbReference type="SAM" id="MobiDB-lite"/>
    </source>
</evidence>
<evidence type="ECO:0000313" key="2">
    <source>
        <dbReference type="EMBL" id="EKC48814.1"/>
    </source>
</evidence>
<sequence>MEWLNFGGGHHITRSDYDIP</sequence>
<reference evidence="2" key="1">
    <citation type="journal article" date="2013" name="Environ. Microbiol.">
        <title>Microbiota from the distal guts of lean and obese adolescents exhibit partial functional redundancy besides clear differences in community structure.</title>
        <authorList>
            <person name="Ferrer M."/>
            <person name="Ruiz A."/>
            <person name="Lanza F."/>
            <person name="Haange S.B."/>
            <person name="Oberbach A."/>
            <person name="Till H."/>
            <person name="Bargiela R."/>
            <person name="Campoy C."/>
            <person name="Segura M.T."/>
            <person name="Richter M."/>
            <person name="von Bergen M."/>
            <person name="Seifert J."/>
            <person name="Suarez A."/>
        </authorList>
    </citation>
    <scope>NUCLEOTIDE SEQUENCE</scope>
</reference>
<protein>
    <submittedName>
        <fullName evidence="2">Uncharacterized protein</fullName>
    </submittedName>
</protein>
<proteinExistence type="predicted"/>
<dbReference type="EMBL" id="AJWZ01010317">
    <property type="protein sequence ID" value="EKC48814.1"/>
    <property type="molecule type" value="Genomic_DNA"/>
</dbReference>
<feature type="region of interest" description="Disordered" evidence="1">
    <location>
        <begin position="1"/>
        <end position="20"/>
    </location>
</feature>
<organism evidence="2">
    <name type="scientific">human gut metagenome</name>
    <dbReference type="NCBI Taxonomy" id="408170"/>
    <lineage>
        <taxon>unclassified sequences</taxon>
        <taxon>metagenomes</taxon>
        <taxon>organismal metagenomes</taxon>
    </lineage>
</organism>
<accession>K1S0E6</accession>
<comment type="caution">
    <text evidence="2">The sequence shown here is derived from an EMBL/GenBank/DDBJ whole genome shotgun (WGS) entry which is preliminary data.</text>
</comment>
<dbReference type="AlphaFoldDB" id="K1S0E6"/>
<feature type="compositionally biased region" description="Gly residues" evidence="1">
    <location>
        <begin position="1"/>
        <end position="10"/>
    </location>
</feature>
<gene>
    <name evidence="2" type="ORF">OBE_14973</name>
</gene>